<comment type="caution">
    <text evidence="1">The sequence shown here is derived from an EMBL/GenBank/DDBJ whole genome shotgun (WGS) entry which is preliminary data.</text>
</comment>
<evidence type="ECO:0000313" key="2">
    <source>
        <dbReference type="Proteomes" id="UP000254131"/>
    </source>
</evidence>
<reference evidence="1 2" key="1">
    <citation type="submission" date="2018-06" db="EMBL/GenBank/DDBJ databases">
        <authorList>
            <consortium name="Pathogen Informatics"/>
            <person name="Doyle S."/>
        </authorList>
    </citation>
    <scope>NUCLEOTIDE SEQUENCE [LARGE SCALE GENOMIC DNA]</scope>
    <source>
        <strain evidence="1 2">NCTC13105</strain>
    </source>
</reference>
<dbReference type="EMBL" id="UFVB01000001">
    <property type="protein sequence ID" value="SUW93314.1"/>
    <property type="molecule type" value="Genomic_DNA"/>
</dbReference>
<dbReference type="Proteomes" id="UP000254131">
    <property type="component" value="Unassembled WGS sequence"/>
</dbReference>
<sequence>MFNHRTQIQNSITEKNQNLSNIEYKENQSIDSLENFFNTYSNWETYCQKIEKYLNLKK</sequence>
<protein>
    <submittedName>
        <fullName evidence="1">Uncharacterized protein</fullName>
    </submittedName>
</protein>
<dbReference type="AlphaFoldDB" id="A0AAX2M1H1"/>
<accession>A0AAX2M1H1</accession>
<gene>
    <name evidence="1" type="ORF">NCTC13105_01353</name>
</gene>
<evidence type="ECO:0000313" key="1">
    <source>
        <dbReference type="EMBL" id="SUW93314.1"/>
    </source>
</evidence>
<name>A0AAX2M1H1_CAMJU</name>
<organism evidence="1 2">
    <name type="scientific">Campylobacter jejuni</name>
    <dbReference type="NCBI Taxonomy" id="197"/>
    <lineage>
        <taxon>Bacteria</taxon>
        <taxon>Pseudomonadati</taxon>
        <taxon>Campylobacterota</taxon>
        <taxon>Epsilonproteobacteria</taxon>
        <taxon>Campylobacterales</taxon>
        <taxon>Campylobacteraceae</taxon>
        <taxon>Campylobacter</taxon>
    </lineage>
</organism>
<proteinExistence type="predicted"/>